<dbReference type="InterPro" id="IPR027443">
    <property type="entry name" value="IPNS-like_sf"/>
</dbReference>
<reference evidence="1" key="1">
    <citation type="journal article" date="2020" name="Stud. Mycol.">
        <title>101 Dothideomycetes genomes: a test case for predicting lifestyles and emergence of pathogens.</title>
        <authorList>
            <person name="Haridas S."/>
            <person name="Albert R."/>
            <person name="Binder M."/>
            <person name="Bloem J."/>
            <person name="Labutti K."/>
            <person name="Salamov A."/>
            <person name="Andreopoulos B."/>
            <person name="Baker S."/>
            <person name="Barry K."/>
            <person name="Bills G."/>
            <person name="Bluhm B."/>
            <person name="Cannon C."/>
            <person name="Castanera R."/>
            <person name="Culley D."/>
            <person name="Daum C."/>
            <person name="Ezra D."/>
            <person name="Gonzalez J."/>
            <person name="Henrissat B."/>
            <person name="Kuo A."/>
            <person name="Liang C."/>
            <person name="Lipzen A."/>
            <person name="Lutzoni F."/>
            <person name="Magnuson J."/>
            <person name="Mondo S."/>
            <person name="Nolan M."/>
            <person name="Ohm R."/>
            <person name="Pangilinan J."/>
            <person name="Park H.-J."/>
            <person name="Ramirez L."/>
            <person name="Alfaro M."/>
            <person name="Sun H."/>
            <person name="Tritt A."/>
            <person name="Yoshinaga Y."/>
            <person name="Zwiers L.-H."/>
            <person name="Turgeon B."/>
            <person name="Goodwin S."/>
            <person name="Spatafora J."/>
            <person name="Crous P."/>
            <person name="Grigoriev I."/>
        </authorList>
    </citation>
    <scope>NUCLEOTIDE SEQUENCE</scope>
    <source>
        <strain evidence="1">CBS 123094</strain>
    </source>
</reference>
<gene>
    <name evidence="1" type="ORF">P154DRAFT_552780</name>
</gene>
<evidence type="ECO:0000313" key="1">
    <source>
        <dbReference type="EMBL" id="KAF2003127.1"/>
    </source>
</evidence>
<evidence type="ECO:0000313" key="2">
    <source>
        <dbReference type="Proteomes" id="UP000799779"/>
    </source>
</evidence>
<dbReference type="EMBL" id="ML977574">
    <property type="protein sequence ID" value="KAF2003127.1"/>
    <property type="molecule type" value="Genomic_DNA"/>
</dbReference>
<proteinExistence type="predicted"/>
<dbReference type="OrthoDB" id="406156at2759"/>
<protein>
    <submittedName>
        <fullName evidence="1">Clavaminate synthase-like protein</fullName>
    </submittedName>
</protein>
<name>A0A6A5WNL3_9PLEO</name>
<dbReference type="Proteomes" id="UP000799779">
    <property type="component" value="Unassembled WGS sequence"/>
</dbReference>
<dbReference type="AlphaFoldDB" id="A0A6A5WNL3"/>
<dbReference type="SUPFAM" id="SSF51197">
    <property type="entry name" value="Clavaminate synthase-like"/>
    <property type="match status" value="1"/>
</dbReference>
<sequence>MIKVARCVYDNDAREVDEVGDGAAEKGFESDIVLLCCFVIDTGAVHHAGFVSVTGTGFTQSEVDRQHDIGQAYFNLPLQEKGDAKYRCNFTQGNYFGYHARSGQCRARNIPKFFPANGSEPLHPFLRQFRVEIEDFSRHPLDLASRIFTLCSIILALPEDYFSEWHEYAAKSEDHLWYVRYHPRFWSAGYLKSTVHRVIRPPVDQVSIHRLGLFDFVQPGDEVDIKAAPPPLLRRLSMISEDHEDAPAVEGLEYVRERIKDYHNHNEYADVRGKTFKIGNLGIEDKA</sequence>
<keyword evidence="2" id="KW-1185">Reference proteome</keyword>
<accession>A0A6A5WNL3</accession>
<organism evidence="1 2">
    <name type="scientific">Amniculicola lignicola CBS 123094</name>
    <dbReference type="NCBI Taxonomy" id="1392246"/>
    <lineage>
        <taxon>Eukaryota</taxon>
        <taxon>Fungi</taxon>
        <taxon>Dikarya</taxon>
        <taxon>Ascomycota</taxon>
        <taxon>Pezizomycotina</taxon>
        <taxon>Dothideomycetes</taxon>
        <taxon>Pleosporomycetidae</taxon>
        <taxon>Pleosporales</taxon>
        <taxon>Amniculicolaceae</taxon>
        <taxon>Amniculicola</taxon>
    </lineage>
</organism>
<dbReference type="Gene3D" id="2.60.120.330">
    <property type="entry name" value="B-lactam Antibiotic, Isopenicillin N Synthase, Chain"/>
    <property type="match status" value="2"/>
</dbReference>